<dbReference type="GO" id="GO:0005524">
    <property type="term" value="F:ATP binding"/>
    <property type="evidence" value="ECO:0007669"/>
    <property type="project" value="UniProtKB-UniRule"/>
</dbReference>
<dbReference type="CDD" id="cd02037">
    <property type="entry name" value="Mrp_NBP35"/>
    <property type="match status" value="1"/>
</dbReference>
<sequence>MVGCESCNECEKKTKKDICNLKFGTIKNVIAVISGKGGVGKSTVSGLLATELRKSGYEVGILDADITGPSIPRFFGVNEKRSLINPEPYTGDAMFEPVITTLGLKIMSLNLLVDKEDDPVIWTSSVAHKVLKQMYTDTKWGDLDYLIIDMPPGTGGIAITIMNTFPIDGLLVVGTPQDMVSVIVKKVINMAEKLSIPMIGLVENMAYITCGCCGQEIKLFSNKTTEQYENYFGIPLIAELPMDLKLLESLDEGNAEEYVFKVNKYKDLFEKFMDRYKEMKTEAK</sequence>
<comment type="subunit">
    <text evidence="6">Homodimer.</text>
</comment>
<evidence type="ECO:0000313" key="8">
    <source>
        <dbReference type="Proteomes" id="UP000019426"/>
    </source>
</evidence>
<name>W6RV90_9CLOT</name>
<comment type="function">
    <text evidence="6">Binds and transfers iron-sulfur (Fe-S) clusters to target apoproteins. Can hydrolyze ATP.</text>
</comment>
<evidence type="ECO:0000256" key="6">
    <source>
        <dbReference type="HAMAP-Rule" id="MF_02040"/>
    </source>
</evidence>
<dbReference type="HAMAP" id="MF_02040">
    <property type="entry name" value="Mrp_NBP35"/>
    <property type="match status" value="1"/>
</dbReference>
<evidence type="ECO:0000256" key="3">
    <source>
        <dbReference type="ARBA" id="ARBA00022840"/>
    </source>
</evidence>
<accession>W6RV90</accession>
<dbReference type="Gene3D" id="3.40.50.300">
    <property type="entry name" value="P-loop containing nucleotide triphosphate hydrolases"/>
    <property type="match status" value="1"/>
</dbReference>
<keyword evidence="1 6" id="KW-0479">Metal-binding</keyword>
<protein>
    <recommendedName>
        <fullName evidence="6">Iron-sulfur cluster carrier protein</fullName>
    </recommendedName>
</protein>
<proteinExistence type="inferred from homology"/>
<evidence type="ECO:0000256" key="4">
    <source>
        <dbReference type="ARBA" id="ARBA00023004"/>
    </source>
</evidence>
<keyword evidence="8" id="KW-1185">Reference proteome</keyword>
<dbReference type="Pfam" id="PF10609">
    <property type="entry name" value="ParA"/>
    <property type="match status" value="1"/>
</dbReference>
<dbReference type="HOGENOM" id="CLU_024839_0_2_9"/>
<dbReference type="RefSeq" id="WP_044035959.1">
    <property type="nucleotide sequence ID" value="NZ_HG917868.1"/>
</dbReference>
<keyword evidence="5 6" id="KW-0411">Iron-sulfur</keyword>
<dbReference type="GO" id="GO:0046872">
    <property type="term" value="F:metal ion binding"/>
    <property type="evidence" value="ECO:0007669"/>
    <property type="project" value="UniProtKB-KW"/>
</dbReference>
<keyword evidence="4 6" id="KW-0408">Iron</keyword>
<keyword evidence="2 6" id="KW-0547">Nucleotide-binding</keyword>
<dbReference type="PANTHER" id="PTHR42961:SF2">
    <property type="entry name" value="IRON-SULFUR PROTEIN NUBPL"/>
    <property type="match status" value="1"/>
</dbReference>
<evidence type="ECO:0000313" key="7">
    <source>
        <dbReference type="EMBL" id="CDM67519.1"/>
    </source>
</evidence>
<feature type="binding site" evidence="6">
    <location>
        <begin position="35"/>
        <end position="42"/>
    </location>
    <ligand>
        <name>ATP</name>
        <dbReference type="ChEBI" id="CHEBI:30616"/>
    </ligand>
</feature>
<dbReference type="PANTHER" id="PTHR42961">
    <property type="entry name" value="IRON-SULFUR PROTEIN NUBPL"/>
    <property type="match status" value="1"/>
</dbReference>
<comment type="similarity">
    <text evidence="6">Belongs to the Mrp/NBP35 ATP-binding proteins family.</text>
</comment>
<dbReference type="InterPro" id="IPR044304">
    <property type="entry name" value="NUBPL-like"/>
</dbReference>
<dbReference type="GO" id="GO:0051539">
    <property type="term" value="F:4 iron, 4 sulfur cluster binding"/>
    <property type="evidence" value="ECO:0007669"/>
    <property type="project" value="TreeGrafter"/>
</dbReference>
<dbReference type="PATRIC" id="fig|1216932.3.peg.332"/>
<dbReference type="InterPro" id="IPR027417">
    <property type="entry name" value="P-loop_NTPase"/>
</dbReference>
<dbReference type="SUPFAM" id="SSF52540">
    <property type="entry name" value="P-loop containing nucleoside triphosphate hydrolases"/>
    <property type="match status" value="1"/>
</dbReference>
<dbReference type="KEGG" id="clt:CM240_0352"/>
<evidence type="ECO:0000256" key="2">
    <source>
        <dbReference type="ARBA" id="ARBA00022741"/>
    </source>
</evidence>
<dbReference type="GO" id="GO:0016226">
    <property type="term" value="P:iron-sulfur cluster assembly"/>
    <property type="evidence" value="ECO:0007669"/>
    <property type="project" value="InterPro"/>
</dbReference>
<organism evidence="7 8">
    <name type="scientific">Clostridium bornimense</name>
    <dbReference type="NCBI Taxonomy" id="1216932"/>
    <lineage>
        <taxon>Bacteria</taxon>
        <taxon>Bacillati</taxon>
        <taxon>Bacillota</taxon>
        <taxon>Clostridia</taxon>
        <taxon>Eubacteriales</taxon>
        <taxon>Clostridiaceae</taxon>
        <taxon>Clostridium</taxon>
    </lineage>
</organism>
<dbReference type="eggNOG" id="COG0489">
    <property type="taxonomic scope" value="Bacteria"/>
</dbReference>
<evidence type="ECO:0000256" key="5">
    <source>
        <dbReference type="ARBA" id="ARBA00023014"/>
    </source>
</evidence>
<gene>
    <name evidence="7" type="primary">mrp</name>
    <name evidence="7" type="ORF">CM240_0352</name>
</gene>
<keyword evidence="6" id="KW-0378">Hydrolase</keyword>
<dbReference type="GO" id="GO:0016887">
    <property type="term" value="F:ATP hydrolysis activity"/>
    <property type="evidence" value="ECO:0007669"/>
    <property type="project" value="UniProtKB-UniRule"/>
</dbReference>
<reference evidence="7 8" key="1">
    <citation type="submission" date="2013-11" db="EMBL/GenBank/DDBJ databases">
        <title>Complete genome sequence of Clostridum sp. M2/40.</title>
        <authorList>
            <person name="Wibberg D."/>
            <person name="Puehler A."/>
            <person name="Schlueter A."/>
        </authorList>
    </citation>
    <scope>NUCLEOTIDE SEQUENCE [LARGE SCALE GENOMIC DNA]</scope>
    <source>
        <strain evidence="8">M2/40</strain>
    </source>
</reference>
<dbReference type="Proteomes" id="UP000019426">
    <property type="component" value="Chromosome M2/40_rep1"/>
</dbReference>
<dbReference type="EMBL" id="HG917868">
    <property type="protein sequence ID" value="CDM67519.1"/>
    <property type="molecule type" value="Genomic_DNA"/>
</dbReference>
<evidence type="ECO:0000256" key="1">
    <source>
        <dbReference type="ARBA" id="ARBA00022723"/>
    </source>
</evidence>
<dbReference type="FunFam" id="3.40.50.300:FF:001119">
    <property type="entry name" value="Iron-sulfur cluster carrier protein"/>
    <property type="match status" value="1"/>
</dbReference>
<dbReference type="InterPro" id="IPR033756">
    <property type="entry name" value="YlxH/NBP35"/>
</dbReference>
<keyword evidence="3 6" id="KW-0067">ATP-binding</keyword>
<dbReference type="InterPro" id="IPR019591">
    <property type="entry name" value="Mrp/NBP35_ATP-bd"/>
</dbReference>
<dbReference type="AlphaFoldDB" id="W6RV90"/>
<dbReference type="GO" id="GO:0140663">
    <property type="term" value="F:ATP-dependent FeS chaperone activity"/>
    <property type="evidence" value="ECO:0007669"/>
    <property type="project" value="InterPro"/>
</dbReference>
<dbReference type="OrthoDB" id="9809679at2"/>
<dbReference type="STRING" id="1216932.CM240_0352"/>